<evidence type="ECO:0000256" key="5">
    <source>
        <dbReference type="ARBA" id="ARBA00023136"/>
    </source>
</evidence>
<dbReference type="NCBIfam" id="TIGR01145">
    <property type="entry name" value="ATP_synt_delta"/>
    <property type="match status" value="1"/>
</dbReference>
<proteinExistence type="inferred from homology"/>
<keyword evidence="4 8" id="KW-0406">Ion transport</keyword>
<evidence type="ECO:0000256" key="6">
    <source>
        <dbReference type="ARBA" id="ARBA00023196"/>
    </source>
</evidence>
<dbReference type="Proteomes" id="UP000251571">
    <property type="component" value="Unassembled WGS sequence"/>
</dbReference>
<dbReference type="EMBL" id="QGDJ01000011">
    <property type="protein sequence ID" value="PWJ15105.1"/>
    <property type="molecule type" value="Genomic_DNA"/>
</dbReference>
<evidence type="ECO:0000256" key="4">
    <source>
        <dbReference type="ARBA" id="ARBA00023065"/>
    </source>
</evidence>
<comment type="subcellular location">
    <subcellularLocation>
        <location evidence="8">Cell membrane</location>
        <topology evidence="8">Peripheral membrane protein</topology>
    </subcellularLocation>
    <subcellularLocation>
        <location evidence="1">Membrane</location>
    </subcellularLocation>
</comment>
<dbReference type="Pfam" id="PF00213">
    <property type="entry name" value="OSCP"/>
    <property type="match status" value="1"/>
</dbReference>
<evidence type="ECO:0000256" key="3">
    <source>
        <dbReference type="ARBA" id="ARBA00022781"/>
    </source>
</evidence>
<dbReference type="Gene3D" id="1.10.520.20">
    <property type="entry name" value="N-terminal domain of the delta subunit of the F1F0-ATP synthase"/>
    <property type="match status" value="1"/>
</dbReference>
<gene>
    <name evidence="8" type="primary">atpH</name>
    <name evidence="9" type="ORF">BCF38_111122</name>
    <name evidence="10" type="ORF">SAMN05421539_111122</name>
</gene>
<evidence type="ECO:0000256" key="8">
    <source>
        <dbReference type="HAMAP-Rule" id="MF_01416"/>
    </source>
</evidence>
<evidence type="ECO:0000313" key="10">
    <source>
        <dbReference type="EMBL" id="SSA49954.1"/>
    </source>
</evidence>
<sequence length="186" mass="20000">MSEPASISTGIAERYAQAVFELSREGDGLSKLEQDVADLGAAIGESEDLREVLTSPVISRAEQGAAITAVAEKMGLSETMRNVLALMASKRRLFVVPAMVRVLRDRLSDEKGEVLAEIRSATQLSDDQRGRLAEALKSSTGKDVKLDVTVDEALIGGLVVKVGSQMIDTSIRAKLNALQNTMKEVR</sequence>
<evidence type="ECO:0000256" key="2">
    <source>
        <dbReference type="ARBA" id="ARBA00022448"/>
    </source>
</evidence>
<organism evidence="10 12">
    <name type="scientific">Jannaschia seohaensis</name>
    <dbReference type="NCBI Taxonomy" id="475081"/>
    <lineage>
        <taxon>Bacteria</taxon>
        <taxon>Pseudomonadati</taxon>
        <taxon>Pseudomonadota</taxon>
        <taxon>Alphaproteobacteria</taxon>
        <taxon>Rhodobacterales</taxon>
        <taxon>Roseobacteraceae</taxon>
        <taxon>Jannaschia</taxon>
    </lineage>
</organism>
<comment type="function">
    <text evidence="8">This protein is part of the stalk that links CF(0) to CF(1). It either transmits conformational changes from CF(0) to CF(1) or is implicated in proton conduction.</text>
</comment>
<protein>
    <recommendedName>
        <fullName evidence="8">ATP synthase subunit delta</fullName>
    </recommendedName>
    <alternativeName>
        <fullName evidence="8">ATP synthase F(1) sector subunit delta</fullName>
    </alternativeName>
    <alternativeName>
        <fullName evidence="8">F-type ATPase subunit delta</fullName>
        <shortName evidence="8">F-ATPase subunit delta</shortName>
    </alternativeName>
</protein>
<accession>A0A2Y9B0E0</accession>
<name>A0A2Y9B0E0_9RHOB</name>
<dbReference type="RefSeq" id="WP_342768139.1">
    <property type="nucleotide sequence ID" value="NZ_QGDJ01000011.1"/>
</dbReference>
<keyword evidence="8" id="KW-1003">Cell membrane</keyword>
<reference evidence="10 12" key="1">
    <citation type="submission" date="2016-10" db="EMBL/GenBank/DDBJ databases">
        <authorList>
            <person name="Cai Z."/>
        </authorList>
    </citation>
    <scope>NUCLEOTIDE SEQUENCE [LARGE SCALE GENOMIC DNA]</scope>
    <source>
        <strain evidence="10 12">DSM 25227</strain>
    </source>
</reference>
<evidence type="ECO:0000313" key="11">
    <source>
        <dbReference type="Proteomes" id="UP000245839"/>
    </source>
</evidence>
<dbReference type="InterPro" id="IPR020781">
    <property type="entry name" value="ATPase_OSCP/d_CS"/>
</dbReference>
<dbReference type="AlphaFoldDB" id="A0A2Y9B0E0"/>
<comment type="function">
    <text evidence="8">F(1)F(0) ATP synthase produces ATP from ADP in the presence of a proton or sodium gradient. F-type ATPases consist of two structural domains, F(1) containing the extramembraneous catalytic core and F(0) containing the membrane proton channel, linked together by a central stalk and a peripheral stalk. During catalysis, ATP synthesis in the catalytic domain of F(1) is coupled via a rotary mechanism of the central stalk subunits to proton translocation.</text>
</comment>
<dbReference type="GO" id="GO:0046933">
    <property type="term" value="F:proton-transporting ATP synthase activity, rotational mechanism"/>
    <property type="evidence" value="ECO:0007669"/>
    <property type="project" value="UniProtKB-UniRule"/>
</dbReference>
<keyword evidence="5 8" id="KW-0472">Membrane</keyword>
<dbReference type="Proteomes" id="UP000245839">
    <property type="component" value="Unassembled WGS sequence"/>
</dbReference>
<dbReference type="PRINTS" id="PR00125">
    <property type="entry name" value="ATPASEDELTA"/>
</dbReference>
<dbReference type="InterPro" id="IPR026015">
    <property type="entry name" value="ATP_synth_OSCP/delta_N_sf"/>
</dbReference>
<keyword evidence="3 8" id="KW-0375">Hydrogen ion transport</keyword>
<evidence type="ECO:0000313" key="12">
    <source>
        <dbReference type="Proteomes" id="UP000251571"/>
    </source>
</evidence>
<keyword evidence="6 8" id="KW-0139">CF(1)</keyword>
<keyword evidence="2 8" id="KW-0813">Transport</keyword>
<reference evidence="9 11" key="2">
    <citation type="submission" date="2018-03" db="EMBL/GenBank/DDBJ databases">
        <title>Genomic Encyclopedia of Archaeal and Bacterial Type Strains, Phase II (KMG-II): from individual species to whole genera.</title>
        <authorList>
            <person name="Goeker M."/>
        </authorList>
    </citation>
    <scope>NUCLEOTIDE SEQUENCE [LARGE SCALE GENOMIC DNA]</scope>
    <source>
        <strain evidence="9 11">DSM 25227</strain>
    </source>
</reference>
<dbReference type="HAMAP" id="MF_01416">
    <property type="entry name" value="ATP_synth_delta_bact"/>
    <property type="match status" value="1"/>
</dbReference>
<evidence type="ECO:0000256" key="7">
    <source>
        <dbReference type="ARBA" id="ARBA00023310"/>
    </source>
</evidence>
<dbReference type="GO" id="GO:0045259">
    <property type="term" value="C:proton-transporting ATP synthase complex"/>
    <property type="evidence" value="ECO:0007669"/>
    <property type="project" value="UniProtKB-KW"/>
</dbReference>
<dbReference type="NCBIfam" id="NF004406">
    <property type="entry name" value="PRK05758.3-2"/>
    <property type="match status" value="1"/>
</dbReference>
<dbReference type="PANTHER" id="PTHR11910">
    <property type="entry name" value="ATP SYNTHASE DELTA CHAIN"/>
    <property type="match status" value="1"/>
</dbReference>
<keyword evidence="11" id="KW-1185">Reference proteome</keyword>
<evidence type="ECO:0000313" key="9">
    <source>
        <dbReference type="EMBL" id="PWJ15105.1"/>
    </source>
</evidence>
<comment type="similarity">
    <text evidence="8">Belongs to the ATPase delta chain family.</text>
</comment>
<dbReference type="GO" id="GO:0005886">
    <property type="term" value="C:plasma membrane"/>
    <property type="evidence" value="ECO:0007669"/>
    <property type="project" value="UniProtKB-SubCell"/>
</dbReference>
<dbReference type="InterPro" id="IPR000711">
    <property type="entry name" value="ATPase_OSCP/dsu"/>
</dbReference>
<dbReference type="PROSITE" id="PS00389">
    <property type="entry name" value="ATPASE_DELTA"/>
    <property type="match status" value="1"/>
</dbReference>
<keyword evidence="7 8" id="KW-0066">ATP synthesis</keyword>
<dbReference type="EMBL" id="UETC01000011">
    <property type="protein sequence ID" value="SSA49954.1"/>
    <property type="molecule type" value="Genomic_DNA"/>
</dbReference>
<evidence type="ECO:0000256" key="1">
    <source>
        <dbReference type="ARBA" id="ARBA00004370"/>
    </source>
</evidence>
<dbReference type="SUPFAM" id="SSF47928">
    <property type="entry name" value="N-terminal domain of the delta subunit of the F1F0-ATP synthase"/>
    <property type="match status" value="1"/>
</dbReference>